<evidence type="ECO:0000313" key="2">
    <source>
        <dbReference type="EMBL" id="MBW3082107.1"/>
    </source>
</evidence>
<protein>
    <submittedName>
        <fullName evidence="2">Extracellular solute-binding protein</fullName>
    </submittedName>
</protein>
<evidence type="ECO:0000256" key="1">
    <source>
        <dbReference type="SAM" id="SignalP"/>
    </source>
</evidence>
<dbReference type="Pfam" id="PF01547">
    <property type="entry name" value="SBP_bac_1"/>
    <property type="match status" value="1"/>
</dbReference>
<proteinExistence type="predicted"/>
<keyword evidence="1" id="KW-0732">Signal</keyword>
<dbReference type="PANTHER" id="PTHR43649:SF12">
    <property type="entry name" value="DIACETYLCHITOBIOSE BINDING PROTEIN DASA"/>
    <property type="match status" value="1"/>
</dbReference>
<reference evidence="2 3" key="1">
    <citation type="submission" date="2021-05" db="EMBL/GenBank/DDBJ databases">
        <title>Phylogenetic classification of ten novel species belonging to the genus Bifidobacterium comprising B. colchicus sp. nov., B. abeli sp. nov., B. bicoloris sp. nov., B. guerezis sp. nov., B. rosaliae sp. nov., B. santillanensis sp. nov., B. argentati sp. nov., B. amazzoni sp. nov., B. pluviali sp. nov., and B. pinnaculum sp. nov.</title>
        <authorList>
            <person name="Lugli G.A."/>
            <person name="Ruiz Garcia L."/>
            <person name="Margolles A."/>
            <person name="Ventura M."/>
        </authorList>
    </citation>
    <scope>NUCLEOTIDE SEQUENCE [LARGE SCALE GENOMIC DNA]</scope>
    <source>
        <strain evidence="2 3">6T3</strain>
    </source>
</reference>
<dbReference type="Proteomes" id="UP000812844">
    <property type="component" value="Unassembled WGS sequence"/>
</dbReference>
<organism evidence="2 3">
    <name type="scientific">Bifidobacterium phasiani</name>
    <dbReference type="NCBI Taxonomy" id="2834431"/>
    <lineage>
        <taxon>Bacteria</taxon>
        <taxon>Bacillati</taxon>
        <taxon>Actinomycetota</taxon>
        <taxon>Actinomycetes</taxon>
        <taxon>Bifidobacteriales</taxon>
        <taxon>Bifidobacteriaceae</taxon>
        <taxon>Bifidobacterium</taxon>
    </lineage>
</organism>
<evidence type="ECO:0000313" key="3">
    <source>
        <dbReference type="Proteomes" id="UP000812844"/>
    </source>
</evidence>
<dbReference type="InterPro" id="IPR050490">
    <property type="entry name" value="Bact_solute-bd_prot1"/>
</dbReference>
<sequence length="418" mass="45770">MKLNKAVRVAAALAAGAMLLPLAACGGDTAQNDGKTTLTMFTWDNDQVMKPYIEAFEAKYPDIKVDQSSAPANGDKAQILNTRITGGQAPDVFYFGNAKNDLHVAQDLVLDITDEPFVEKMGDGSRAYMSKDGRVYGVTSTAWESGIVYNKEILAKVGADEIPETWDEFIDLCKKIKDELGVTPFQEHLDETPHLVAACMGGHYAAEGNEEGDLAIINGDTTFEKEYQGCLTQWMRLYEEDVESRDSVGVSGEQALQEFINGNAAMIITGAWDFTKLNESGIDWAMDLVPTFEGGESRYGAGADSPGYAIYAKVEGKKLDAAKKWLEFMLSDEALQITADAGNIVTVKGFEQEIDPHYQKVYDEGLKLGKYYLPNQNFGVQSDAIDTEATSQYQLLVQGQTTPEQWGQNMDAKVASLS</sequence>
<dbReference type="InterPro" id="IPR006059">
    <property type="entry name" value="SBP"/>
</dbReference>
<feature type="signal peptide" evidence="1">
    <location>
        <begin position="1"/>
        <end position="26"/>
    </location>
</feature>
<gene>
    <name evidence="2" type="ORF">KIH73_01700</name>
</gene>
<dbReference type="EMBL" id="JAHBBD010000002">
    <property type="protein sequence ID" value="MBW3082107.1"/>
    <property type="molecule type" value="Genomic_DNA"/>
</dbReference>
<name>A0ABS6W6N2_9BIFI</name>
<feature type="chain" id="PRO_5045955281" evidence="1">
    <location>
        <begin position="27"/>
        <end position="418"/>
    </location>
</feature>
<accession>A0ABS6W6N2</accession>
<dbReference type="PANTHER" id="PTHR43649">
    <property type="entry name" value="ARABINOSE-BINDING PROTEIN-RELATED"/>
    <property type="match status" value="1"/>
</dbReference>
<comment type="caution">
    <text evidence="2">The sequence shown here is derived from an EMBL/GenBank/DDBJ whole genome shotgun (WGS) entry which is preliminary data.</text>
</comment>
<dbReference type="RefSeq" id="WP_219079894.1">
    <property type="nucleotide sequence ID" value="NZ_JAHBBD010000002.1"/>
</dbReference>
<keyword evidence="3" id="KW-1185">Reference proteome</keyword>